<evidence type="ECO:0000256" key="9">
    <source>
        <dbReference type="ARBA" id="ARBA00034808"/>
    </source>
</evidence>
<dbReference type="CDD" id="cd17932">
    <property type="entry name" value="DEXQc_UvrD"/>
    <property type="match status" value="1"/>
</dbReference>
<sequence length="640" mass="73039">MAIDLDILNANQRAAVEWTGGPLLVLAGPGSGKTMVITMRVAKLIEETPNQRFKILGLTFTNNAAAEMRSRVEVMVPEARERTSLSTFHAFCANILRQHGSHLGLSPDFVILNQQADREAVLIDAIRQIRSEGADAEESDIRILPLIDRLMVHDIPEDQVEDHFQDKALGWKVARLYETYKQLLISRNQVDFPSLLNGVVKLLHDKPRIAKHIRIVYKHVCVDEFHDTNFAQYRVIQAIMGDRPHDLFVVADDDQIIYQWNGASPERLRQLEEDYKMNVIQLPANYRCPPSVIELANKLIKYNIDRSPGKQALVAVKNATSGDEIRLHNFPDFKNEIEWVANDIAAKSPGERSNCAVLARTKKLLDSTMVALNQHNIPASLSTRKDEFSSAPFRWLHAILRLANTRADREQLRRLCKAFYELEGIHLEVQEIVAKASVQGGDYLQSWFILALEKEELDECTQSFLISAKKQIAERLDFLEFIKSSINWFESLNQQLVGTQQGGDGFVDYDEEKETWQRLQHDVINQYGIEEITLSILLQEFDLSPKTRPSPAGAVRCLTIHGAKGMEFEHVYLIGLAEEQLPSFQSIKKGADSRELQEERRNCFVAITRTIATLTMTYADKYFGWRKKPSRFLKEMELIN</sequence>
<comment type="catalytic activity">
    <reaction evidence="8">
        <text>Couples ATP hydrolysis with the unwinding of duplex DNA by translocating in the 3'-5' direction.</text>
        <dbReference type="EC" id="5.6.2.4"/>
    </reaction>
</comment>
<evidence type="ECO:0000313" key="16">
    <source>
        <dbReference type="EMBL" id="QNO48279.1"/>
    </source>
</evidence>
<dbReference type="EMBL" id="MT630690">
    <property type="protein sequence ID" value="QNO41949.1"/>
    <property type="molecule type" value="Genomic_DNA"/>
</dbReference>
<evidence type="ECO:0000256" key="4">
    <source>
        <dbReference type="ARBA" id="ARBA00022806"/>
    </source>
</evidence>
<feature type="domain" description="UvrD-like helicase C-terminal" evidence="13">
    <location>
        <begin position="290"/>
        <end position="565"/>
    </location>
</feature>
<dbReference type="GO" id="GO:0043138">
    <property type="term" value="F:3'-5' DNA helicase activity"/>
    <property type="evidence" value="ECO:0007669"/>
    <property type="project" value="UniProtKB-EC"/>
</dbReference>
<dbReference type="InterPro" id="IPR014016">
    <property type="entry name" value="UvrD-like_ATP-bd"/>
</dbReference>
<name>A0A7G9Y1R5_9EURY</name>
<evidence type="ECO:0000256" key="3">
    <source>
        <dbReference type="ARBA" id="ARBA00022801"/>
    </source>
</evidence>
<dbReference type="PROSITE" id="PS51198">
    <property type="entry name" value="UVRD_HELICASE_ATP_BIND"/>
    <property type="match status" value="1"/>
</dbReference>
<evidence type="ECO:0000256" key="10">
    <source>
        <dbReference type="ARBA" id="ARBA00048988"/>
    </source>
</evidence>
<keyword evidence="4 11" id="KW-0347">Helicase</keyword>
<dbReference type="PANTHER" id="PTHR11070">
    <property type="entry name" value="UVRD / RECB / PCRA DNA HELICASE FAMILY MEMBER"/>
    <property type="match status" value="1"/>
</dbReference>
<dbReference type="Pfam" id="PF00580">
    <property type="entry name" value="UvrD-helicase"/>
    <property type="match status" value="1"/>
</dbReference>
<keyword evidence="5 11" id="KW-0067">ATP-binding</keyword>
<evidence type="ECO:0000256" key="11">
    <source>
        <dbReference type="PROSITE-ProRule" id="PRU00560"/>
    </source>
</evidence>
<dbReference type="EC" id="5.6.2.4" evidence="9"/>
<evidence type="ECO:0000256" key="2">
    <source>
        <dbReference type="ARBA" id="ARBA00022741"/>
    </source>
</evidence>
<dbReference type="AlphaFoldDB" id="A0A7G9Y1R5"/>
<dbReference type="Gene3D" id="1.10.486.10">
    <property type="entry name" value="PCRA, domain 4"/>
    <property type="match status" value="1"/>
</dbReference>
<evidence type="ECO:0000256" key="5">
    <source>
        <dbReference type="ARBA" id="ARBA00022840"/>
    </source>
</evidence>
<dbReference type="PROSITE" id="PS51217">
    <property type="entry name" value="UVRD_HELICASE_CTER"/>
    <property type="match status" value="1"/>
</dbReference>
<comment type="catalytic activity">
    <reaction evidence="10">
        <text>ATP + H2O = ADP + phosphate + H(+)</text>
        <dbReference type="Rhea" id="RHEA:13065"/>
        <dbReference type="ChEBI" id="CHEBI:15377"/>
        <dbReference type="ChEBI" id="CHEBI:15378"/>
        <dbReference type="ChEBI" id="CHEBI:30616"/>
        <dbReference type="ChEBI" id="CHEBI:43474"/>
        <dbReference type="ChEBI" id="CHEBI:456216"/>
        <dbReference type="EC" id="5.6.2.4"/>
    </reaction>
</comment>
<dbReference type="GO" id="GO:0005524">
    <property type="term" value="F:ATP binding"/>
    <property type="evidence" value="ECO:0007669"/>
    <property type="project" value="UniProtKB-UniRule"/>
</dbReference>
<reference evidence="15" key="1">
    <citation type="submission" date="2020-06" db="EMBL/GenBank/DDBJ databases">
        <title>Unique genomic features of the anaerobic methanotrophic archaea.</title>
        <authorList>
            <person name="Chadwick G.L."/>
            <person name="Skennerton C.T."/>
            <person name="Laso-Perez R."/>
            <person name="Leu A.O."/>
            <person name="Speth D.R."/>
            <person name="Yu H."/>
            <person name="Morgan-Lang C."/>
            <person name="Hatzenpichler R."/>
            <person name="Goudeau D."/>
            <person name="Malmstrom R."/>
            <person name="Brazelton W.J."/>
            <person name="Woyke T."/>
            <person name="Hallam S.J."/>
            <person name="Tyson G.W."/>
            <person name="Wegener G."/>
            <person name="Boetius A."/>
            <person name="Orphan V."/>
        </authorList>
    </citation>
    <scope>NUCLEOTIDE SEQUENCE</scope>
</reference>
<evidence type="ECO:0000313" key="15">
    <source>
        <dbReference type="EMBL" id="QNO41949.1"/>
    </source>
</evidence>
<keyword evidence="7" id="KW-0413">Isomerase</keyword>
<evidence type="ECO:0000313" key="14">
    <source>
        <dbReference type="EMBL" id="QNO41449.1"/>
    </source>
</evidence>
<accession>A0A7G9Y1R5</accession>
<dbReference type="InterPro" id="IPR014017">
    <property type="entry name" value="DNA_helicase_UvrD-like_C"/>
</dbReference>
<dbReference type="Pfam" id="PF13361">
    <property type="entry name" value="UvrD_C"/>
    <property type="match status" value="1"/>
</dbReference>
<evidence type="ECO:0000256" key="8">
    <source>
        <dbReference type="ARBA" id="ARBA00034617"/>
    </source>
</evidence>
<dbReference type="InterPro" id="IPR000212">
    <property type="entry name" value="DNA_helicase_UvrD/REP"/>
</dbReference>
<evidence type="ECO:0000259" key="13">
    <source>
        <dbReference type="PROSITE" id="PS51217"/>
    </source>
</evidence>
<dbReference type="EMBL" id="MT630642">
    <property type="protein sequence ID" value="QNO41449.1"/>
    <property type="molecule type" value="Genomic_DNA"/>
</dbReference>
<evidence type="ECO:0000259" key="12">
    <source>
        <dbReference type="PROSITE" id="PS51198"/>
    </source>
</evidence>
<keyword evidence="2 11" id="KW-0547">Nucleotide-binding</keyword>
<keyword evidence="3 11" id="KW-0378">Hydrolase</keyword>
<dbReference type="InterPro" id="IPR013986">
    <property type="entry name" value="DExx_box_DNA_helicase_dom_sf"/>
</dbReference>
<evidence type="ECO:0000256" key="6">
    <source>
        <dbReference type="ARBA" id="ARBA00023125"/>
    </source>
</evidence>
<comment type="similarity">
    <text evidence="1">Belongs to the helicase family. UvrD subfamily.</text>
</comment>
<dbReference type="Gene3D" id="1.10.10.160">
    <property type="match status" value="1"/>
</dbReference>
<dbReference type="Gene3D" id="3.40.50.300">
    <property type="entry name" value="P-loop containing nucleotide triphosphate hydrolases"/>
    <property type="match status" value="2"/>
</dbReference>
<feature type="binding site" evidence="11">
    <location>
        <begin position="27"/>
        <end position="34"/>
    </location>
    <ligand>
        <name>ATP</name>
        <dbReference type="ChEBI" id="CHEBI:30616"/>
    </ligand>
</feature>
<dbReference type="SUPFAM" id="SSF52540">
    <property type="entry name" value="P-loop containing nucleoside triphosphate hydrolases"/>
    <property type="match status" value="1"/>
</dbReference>
<keyword evidence="6" id="KW-0238">DNA-binding</keyword>
<proteinExistence type="inferred from homology"/>
<evidence type="ECO:0000256" key="1">
    <source>
        <dbReference type="ARBA" id="ARBA00009922"/>
    </source>
</evidence>
<evidence type="ECO:0000256" key="7">
    <source>
        <dbReference type="ARBA" id="ARBA00023235"/>
    </source>
</evidence>
<organism evidence="15">
    <name type="scientific">Candidatus Methanogaster sp. ANME-2c ERB4</name>
    <dbReference type="NCBI Taxonomy" id="2759911"/>
    <lineage>
        <taxon>Archaea</taxon>
        <taxon>Methanobacteriati</taxon>
        <taxon>Methanobacteriota</taxon>
        <taxon>Stenosarchaea group</taxon>
        <taxon>Methanomicrobia</taxon>
        <taxon>Methanosarcinales</taxon>
        <taxon>ANME-2 cluster</taxon>
        <taxon>Candidatus Methanogasteraceae</taxon>
        <taxon>Candidatus Methanogaster</taxon>
    </lineage>
</organism>
<dbReference type="EMBL" id="MT631317">
    <property type="protein sequence ID" value="QNO48279.1"/>
    <property type="molecule type" value="Genomic_DNA"/>
</dbReference>
<protein>
    <recommendedName>
        <fullName evidence="9">DNA 3'-5' helicase</fullName>
        <ecNumber evidence="9">5.6.2.4</ecNumber>
    </recommendedName>
</protein>
<dbReference type="GO" id="GO:0003677">
    <property type="term" value="F:DNA binding"/>
    <property type="evidence" value="ECO:0007669"/>
    <property type="project" value="UniProtKB-KW"/>
</dbReference>
<dbReference type="PANTHER" id="PTHR11070:SF2">
    <property type="entry name" value="ATP-DEPENDENT DNA HELICASE SRS2"/>
    <property type="match status" value="1"/>
</dbReference>
<dbReference type="GO" id="GO:0016787">
    <property type="term" value="F:hydrolase activity"/>
    <property type="evidence" value="ECO:0007669"/>
    <property type="project" value="UniProtKB-UniRule"/>
</dbReference>
<gene>
    <name evidence="15" type="primary">rep</name>
    <name evidence="15" type="ORF">ALCNLGBG_00001</name>
    <name evidence="14" type="ORF">HFPNKLFA_00008</name>
    <name evidence="16" type="ORF">NDNLHAIA_00008</name>
</gene>
<feature type="domain" description="UvrD-like helicase ATP-binding" evidence="12">
    <location>
        <begin position="6"/>
        <end position="289"/>
    </location>
</feature>
<dbReference type="GO" id="GO:0000725">
    <property type="term" value="P:recombinational repair"/>
    <property type="evidence" value="ECO:0007669"/>
    <property type="project" value="TreeGrafter"/>
</dbReference>
<dbReference type="InterPro" id="IPR027417">
    <property type="entry name" value="P-loop_NTPase"/>
</dbReference>